<evidence type="ECO:0000256" key="15">
    <source>
        <dbReference type="PIRSR" id="PIRSR603739-50"/>
    </source>
</evidence>
<dbReference type="InterPro" id="IPR003739">
    <property type="entry name" value="Lys_aminomutase/Glu_NH3_mut"/>
</dbReference>
<keyword evidence="18" id="KW-1185">Reference proteome</keyword>
<dbReference type="NCBIfam" id="TIGR00238">
    <property type="entry name" value="KamA family radical SAM protein"/>
    <property type="match status" value="1"/>
</dbReference>
<evidence type="ECO:0000256" key="14">
    <source>
        <dbReference type="PIRSR" id="PIRSR004911-1"/>
    </source>
</evidence>
<evidence type="ECO:0000256" key="11">
    <source>
        <dbReference type="ARBA" id="ARBA00023014"/>
    </source>
</evidence>
<feature type="modified residue" description="N6-(pyridoxal phosphate)lysine" evidence="15">
    <location>
        <position position="368"/>
    </location>
</feature>
<comment type="similarity">
    <text evidence="4">Belongs to the radical SAM superfamily. KamA family.</text>
</comment>
<dbReference type="InterPro" id="IPR007197">
    <property type="entry name" value="rSAM"/>
</dbReference>
<evidence type="ECO:0000256" key="5">
    <source>
        <dbReference type="ARBA" id="ARBA00022363"/>
    </source>
</evidence>
<dbReference type="SFLD" id="SFLDG01070">
    <property type="entry name" value="PLP-dependent"/>
    <property type="match status" value="1"/>
</dbReference>
<keyword evidence="12" id="KW-0413">Isomerase</keyword>
<sequence>MIAVAFLLYNRFFGNILISFMNNRIKQNNLKTPFDIVENCSPLWKKIFAEAVRDPAELCRRLEISNEHVDLNSNFPMLVPEPFLQRIKPKDPLDPLLLQVLPRKEESAVNRDFTTDPLGENGHLSPEGTLSKYHGRSLIVTGKACSIHCRFCFRRHLPLPEIEENNISSGSGIHPEIIAVRFKADPTIHEVILSGGDPLMLSDRQLQDLIFHLDQVPGVRRIRIHTRMPIIIPQRLTEDLLSLLSNHKRYGKRAKMIVVLHVNHPNELDSGVSRSIEELMDSGCILLSQTVLLRQVNDSLPVLAELFERLIDLGVMPYYLHQLDRVAGAAHFEVSPEEGCDLITKLRRLLPGYAVPRYVREIPGEPGKVVLK</sequence>
<dbReference type="GO" id="GO:0051539">
    <property type="term" value="F:4 iron, 4 sulfur cluster binding"/>
    <property type="evidence" value="ECO:0007669"/>
    <property type="project" value="UniProtKB-KW"/>
</dbReference>
<dbReference type="PIRSF" id="PIRSF004911">
    <property type="entry name" value="DUF160"/>
    <property type="match status" value="1"/>
</dbReference>
<accession>I5B4X0</accession>
<organism evidence="17 18">
    <name type="scientific">Desulfobacter postgatei 2ac9</name>
    <dbReference type="NCBI Taxonomy" id="879212"/>
    <lineage>
        <taxon>Bacteria</taxon>
        <taxon>Pseudomonadati</taxon>
        <taxon>Thermodesulfobacteriota</taxon>
        <taxon>Desulfobacteria</taxon>
        <taxon>Desulfobacterales</taxon>
        <taxon>Desulfobacteraceae</taxon>
        <taxon>Desulfobacter</taxon>
    </lineage>
</organism>
<keyword evidence="8 14" id="KW-0479">Metal-binding</keyword>
<keyword evidence="7" id="KW-0949">S-adenosyl-L-methionine</keyword>
<keyword evidence="10" id="KW-0408">Iron</keyword>
<protein>
    <recommendedName>
        <fullName evidence="5">L-lysine 2,3-aminomutase</fullName>
    </recommendedName>
    <alternativeName>
        <fullName evidence="13">EF-P post-translational modification enzyme B</fullName>
    </alternativeName>
</protein>
<evidence type="ECO:0000313" key="17">
    <source>
        <dbReference type="EMBL" id="EIM64533.1"/>
    </source>
</evidence>
<evidence type="ECO:0000256" key="9">
    <source>
        <dbReference type="ARBA" id="ARBA00022898"/>
    </source>
</evidence>
<reference evidence="17 18" key="1">
    <citation type="submission" date="2011-09" db="EMBL/GenBank/DDBJ databases">
        <authorList>
            <consortium name="US DOE Joint Genome Institute (JGI-PGF)"/>
            <person name="Lucas S."/>
            <person name="Han J."/>
            <person name="Lapidus A."/>
            <person name="Cheng J.-F."/>
            <person name="Goodwin L."/>
            <person name="Pitluck S."/>
            <person name="Peters L."/>
            <person name="Land M.L."/>
            <person name="Hauser L."/>
            <person name="Orellana R."/>
            <person name="Lovley D."/>
            <person name="Woyke T.J."/>
        </authorList>
    </citation>
    <scope>NUCLEOTIDE SEQUENCE [LARGE SCALE GENOMIC DNA]</scope>
    <source>
        <strain evidence="17 18">2ac9</strain>
    </source>
</reference>
<evidence type="ECO:0000256" key="1">
    <source>
        <dbReference type="ARBA" id="ARBA00001352"/>
    </source>
</evidence>
<dbReference type="Proteomes" id="UP000005778">
    <property type="component" value="Chromosome"/>
</dbReference>
<evidence type="ECO:0000256" key="6">
    <source>
        <dbReference type="ARBA" id="ARBA00022485"/>
    </source>
</evidence>
<reference evidence="17 18" key="2">
    <citation type="submission" date="2012-02" db="EMBL/GenBank/DDBJ databases">
        <title>Improved High-Quality Draft sequence of Desulfobacter postgatei 2ac9.</title>
        <authorList>
            <consortium name="US DOE Joint Genome Institute"/>
            <person name="Lucas S."/>
            <person name="Han J."/>
            <person name="Lapidus A."/>
            <person name="Cheng J.-F."/>
            <person name="Goodwin L."/>
            <person name="Pitluck S."/>
            <person name="Peters L."/>
            <person name="Ovchinnikova G."/>
            <person name="Held B."/>
            <person name="Detter J.C."/>
            <person name="Han C."/>
            <person name="Tapia R."/>
            <person name="Land M."/>
            <person name="Hauser L."/>
            <person name="Kyrpides N."/>
            <person name="Ivanova N."/>
            <person name="Pagani I."/>
            <person name="Orellana R."/>
            <person name="Lovley D."/>
            <person name="Woyke T."/>
        </authorList>
    </citation>
    <scope>NUCLEOTIDE SEQUENCE [LARGE SCALE GENOMIC DNA]</scope>
    <source>
        <strain evidence="17 18">2ac9</strain>
    </source>
</reference>
<evidence type="ECO:0000256" key="13">
    <source>
        <dbReference type="ARBA" id="ARBA00030756"/>
    </source>
</evidence>
<name>I5B4X0_9BACT</name>
<dbReference type="PANTHER" id="PTHR30538">
    <property type="entry name" value="LYSINE 2,3-AMINOMUTASE-RELATED"/>
    <property type="match status" value="1"/>
</dbReference>
<dbReference type="STRING" id="879212.DespoDRAFT_02697"/>
<feature type="binding site" evidence="14">
    <location>
        <position position="152"/>
    </location>
    <ligand>
        <name>[4Fe-4S] cluster</name>
        <dbReference type="ChEBI" id="CHEBI:49883"/>
        <note>4Fe-4S-S-AdoMet</note>
    </ligand>
</feature>
<dbReference type="SFLD" id="SFLDF00314">
    <property type="entry name" value="L-lysine_2_3-aminomutase_(yjeK"/>
    <property type="match status" value="1"/>
</dbReference>
<evidence type="ECO:0000256" key="4">
    <source>
        <dbReference type="ARBA" id="ARBA00008703"/>
    </source>
</evidence>
<evidence type="ECO:0000313" key="18">
    <source>
        <dbReference type="Proteomes" id="UP000005778"/>
    </source>
</evidence>
<evidence type="ECO:0000256" key="2">
    <source>
        <dbReference type="ARBA" id="ARBA00001933"/>
    </source>
</evidence>
<dbReference type="InterPro" id="IPR013785">
    <property type="entry name" value="Aldolase_TIM"/>
</dbReference>
<keyword evidence="6 14" id="KW-0004">4Fe-4S</keyword>
<feature type="domain" description="Radical SAM core" evidence="16">
    <location>
        <begin position="131"/>
        <end position="354"/>
    </location>
</feature>
<evidence type="ECO:0000259" key="16">
    <source>
        <dbReference type="PROSITE" id="PS51918"/>
    </source>
</evidence>
<dbReference type="EMBL" id="CM001488">
    <property type="protein sequence ID" value="EIM64533.1"/>
    <property type="molecule type" value="Genomic_DNA"/>
</dbReference>
<dbReference type="SFLD" id="SFLDS00029">
    <property type="entry name" value="Radical_SAM"/>
    <property type="match status" value="1"/>
</dbReference>
<dbReference type="GO" id="GO:0016853">
    <property type="term" value="F:isomerase activity"/>
    <property type="evidence" value="ECO:0007669"/>
    <property type="project" value="UniProtKB-KW"/>
</dbReference>
<dbReference type="eggNOG" id="COG1509">
    <property type="taxonomic scope" value="Bacteria"/>
</dbReference>
<dbReference type="PROSITE" id="PS51918">
    <property type="entry name" value="RADICAL_SAM"/>
    <property type="match status" value="1"/>
</dbReference>
<comment type="catalytic activity">
    <reaction evidence="1">
        <text>L-lysine = D-beta-lysine</text>
        <dbReference type="Rhea" id="RHEA:44148"/>
        <dbReference type="ChEBI" id="CHEBI:32551"/>
        <dbReference type="ChEBI" id="CHEBI:84138"/>
    </reaction>
</comment>
<feature type="binding site" evidence="14">
    <location>
        <position position="145"/>
    </location>
    <ligand>
        <name>[4Fe-4S] cluster</name>
        <dbReference type="ChEBI" id="CHEBI:49883"/>
        <note>4Fe-4S-S-AdoMet</note>
    </ligand>
</feature>
<dbReference type="HOGENOM" id="CLU_032161_2_0_7"/>
<dbReference type="SUPFAM" id="SSF102114">
    <property type="entry name" value="Radical SAM enzymes"/>
    <property type="match status" value="1"/>
</dbReference>
<evidence type="ECO:0000256" key="7">
    <source>
        <dbReference type="ARBA" id="ARBA00022691"/>
    </source>
</evidence>
<evidence type="ECO:0000256" key="10">
    <source>
        <dbReference type="ARBA" id="ARBA00023004"/>
    </source>
</evidence>
<gene>
    <name evidence="17" type="ORF">DespoDRAFT_02697</name>
</gene>
<keyword evidence="9 15" id="KW-0663">Pyridoxal phosphate</keyword>
<keyword evidence="11 14" id="KW-0411">Iron-sulfur</keyword>
<dbReference type="GO" id="GO:0046872">
    <property type="term" value="F:metal ion binding"/>
    <property type="evidence" value="ECO:0007669"/>
    <property type="project" value="UniProtKB-KW"/>
</dbReference>
<evidence type="ECO:0000256" key="12">
    <source>
        <dbReference type="ARBA" id="ARBA00023235"/>
    </source>
</evidence>
<dbReference type="AlphaFoldDB" id="I5B4X0"/>
<dbReference type="PANTHER" id="PTHR30538:SF1">
    <property type="entry name" value="L-LYSINE 2,3-AMINOMUTASE"/>
    <property type="match status" value="1"/>
</dbReference>
<dbReference type="CDD" id="cd01335">
    <property type="entry name" value="Radical_SAM"/>
    <property type="match status" value="1"/>
</dbReference>
<dbReference type="InterPro" id="IPR058240">
    <property type="entry name" value="rSAM_sf"/>
</dbReference>
<comment type="cofactor">
    <cofactor evidence="2 15">
        <name>pyridoxal 5'-phosphate</name>
        <dbReference type="ChEBI" id="CHEBI:597326"/>
    </cofactor>
</comment>
<comment type="cofactor">
    <cofactor evidence="3">
        <name>[4Fe-4S] cluster</name>
        <dbReference type="ChEBI" id="CHEBI:49883"/>
    </cofactor>
</comment>
<evidence type="ECO:0000256" key="3">
    <source>
        <dbReference type="ARBA" id="ARBA00001966"/>
    </source>
</evidence>
<feature type="binding site" evidence="14">
    <location>
        <position position="149"/>
    </location>
    <ligand>
        <name>[4Fe-4S] cluster</name>
        <dbReference type="ChEBI" id="CHEBI:49883"/>
        <note>4Fe-4S-S-AdoMet</note>
    </ligand>
</feature>
<proteinExistence type="inferred from homology"/>
<dbReference type="InterPro" id="IPR022462">
    <property type="entry name" value="EpmB"/>
</dbReference>
<evidence type="ECO:0000256" key="8">
    <source>
        <dbReference type="ARBA" id="ARBA00022723"/>
    </source>
</evidence>
<dbReference type="Gene3D" id="3.20.20.70">
    <property type="entry name" value="Aldolase class I"/>
    <property type="match status" value="1"/>
</dbReference>